<keyword evidence="1" id="KW-0539">Nucleus</keyword>
<keyword evidence="1" id="KW-0479">Metal-binding</keyword>
<keyword evidence="1" id="KW-0511">Multifunctional enzyme</keyword>
<dbReference type="GO" id="GO:0005694">
    <property type="term" value="C:chromosome"/>
    <property type="evidence" value="ECO:0007669"/>
    <property type="project" value="UniProtKB-SubCell"/>
</dbReference>
<evidence type="ECO:0000313" key="3">
    <source>
        <dbReference type="EMBL" id="KAG5187975.1"/>
    </source>
</evidence>
<keyword evidence="1" id="KW-0234">DNA repair</keyword>
<dbReference type="CDD" id="cd18808">
    <property type="entry name" value="SF1_C_Upf1"/>
    <property type="match status" value="1"/>
</dbReference>
<sequence>MVRALAAAGADLADVGIIAPYRSQVRAIRAALDAATASSSSGGGADLSSVELNTADKFQGRDKGTVLVSFTRSNAQGRVGELLRDRRRVNVMLSRAKAALVLVGSARTLERGCDVLAALVAAVRRRGWLVELPPDALSAAAQ</sequence>
<keyword evidence="1" id="KW-0347">Helicase</keyword>
<dbReference type="GO" id="GO:0051539">
    <property type="term" value="F:4 iron, 4 sulfur cluster binding"/>
    <property type="evidence" value="ECO:0007669"/>
    <property type="project" value="UniProtKB-UniRule"/>
</dbReference>
<dbReference type="EMBL" id="JAFCMP010000079">
    <property type="protein sequence ID" value="KAG5187975.1"/>
    <property type="molecule type" value="Genomic_DNA"/>
</dbReference>
<dbReference type="GO" id="GO:0005524">
    <property type="term" value="F:ATP binding"/>
    <property type="evidence" value="ECO:0007669"/>
    <property type="project" value="UniProtKB-UniRule"/>
</dbReference>
<reference evidence="3" key="1">
    <citation type="submission" date="2021-02" db="EMBL/GenBank/DDBJ databases">
        <title>First Annotated Genome of the Yellow-green Alga Tribonema minus.</title>
        <authorList>
            <person name="Mahan K.M."/>
        </authorList>
    </citation>
    <scope>NUCLEOTIDE SEQUENCE</scope>
    <source>
        <strain evidence="3">UTEX B ZZ1240</strain>
    </source>
</reference>
<comment type="subcellular location">
    <subcellularLocation>
        <location evidence="1">Nucleus</location>
    </subcellularLocation>
    <subcellularLocation>
        <location evidence="1">Chromosome</location>
    </subcellularLocation>
</comment>
<dbReference type="PANTHER" id="PTHR10887:SF433">
    <property type="entry name" value="DNA REPLICATION ATP-DEPENDENT HELICASE_NUCLEASE DNA2"/>
    <property type="match status" value="1"/>
</dbReference>
<dbReference type="GO" id="GO:0017108">
    <property type="term" value="F:5'-flap endonuclease activity"/>
    <property type="evidence" value="ECO:0007669"/>
    <property type="project" value="UniProtKB-UniRule"/>
</dbReference>
<evidence type="ECO:0000259" key="2">
    <source>
        <dbReference type="Pfam" id="PF13087"/>
    </source>
</evidence>
<keyword evidence="1" id="KW-0158">Chromosome</keyword>
<proteinExistence type="inferred from homology"/>
<dbReference type="GO" id="GO:0003677">
    <property type="term" value="F:DNA binding"/>
    <property type="evidence" value="ECO:0007669"/>
    <property type="project" value="UniProtKB-UniRule"/>
</dbReference>
<gene>
    <name evidence="3" type="ORF">JKP88DRAFT_29829</name>
</gene>
<comment type="catalytic activity">
    <reaction evidence="1">
        <text>ATP + H2O = ADP + phosphate + H(+)</text>
        <dbReference type="Rhea" id="RHEA:13065"/>
        <dbReference type="ChEBI" id="CHEBI:15377"/>
        <dbReference type="ChEBI" id="CHEBI:15378"/>
        <dbReference type="ChEBI" id="CHEBI:30616"/>
        <dbReference type="ChEBI" id="CHEBI:43474"/>
        <dbReference type="ChEBI" id="CHEBI:456216"/>
        <dbReference type="EC" id="3.6.4.12"/>
    </reaction>
</comment>
<dbReference type="Gene3D" id="3.40.50.300">
    <property type="entry name" value="P-loop containing nucleotide triphosphate hydrolases"/>
    <property type="match status" value="1"/>
</dbReference>
<dbReference type="InterPro" id="IPR047187">
    <property type="entry name" value="SF1_C_Upf1"/>
</dbReference>
<dbReference type="AlphaFoldDB" id="A0A836CIM7"/>
<dbReference type="PANTHER" id="PTHR10887">
    <property type="entry name" value="DNA2/NAM7 HELICASE FAMILY"/>
    <property type="match status" value="1"/>
</dbReference>
<dbReference type="GO" id="GO:0071932">
    <property type="term" value="P:replication fork reversal"/>
    <property type="evidence" value="ECO:0007669"/>
    <property type="project" value="TreeGrafter"/>
</dbReference>
<dbReference type="OrthoDB" id="6513042at2759"/>
<keyword evidence="1" id="KW-0067">ATP-binding</keyword>
<dbReference type="Proteomes" id="UP000664859">
    <property type="component" value="Unassembled WGS sequence"/>
</dbReference>
<dbReference type="SUPFAM" id="SSF52540">
    <property type="entry name" value="P-loop containing nucleoside triphosphate hydrolases"/>
    <property type="match status" value="1"/>
</dbReference>
<dbReference type="GO" id="GO:0005737">
    <property type="term" value="C:cytoplasm"/>
    <property type="evidence" value="ECO:0007669"/>
    <property type="project" value="TreeGrafter"/>
</dbReference>
<keyword evidence="1" id="KW-0540">Nuclease</keyword>
<dbReference type="InterPro" id="IPR027417">
    <property type="entry name" value="P-loop_NTPase"/>
</dbReference>
<dbReference type="EC" id="3.6.4.12" evidence="1"/>
<dbReference type="GO" id="GO:0033567">
    <property type="term" value="P:DNA replication, Okazaki fragment processing"/>
    <property type="evidence" value="ECO:0007669"/>
    <property type="project" value="UniProtKB-UniRule"/>
</dbReference>
<keyword evidence="1" id="KW-0411">Iron-sulfur</keyword>
<name>A0A836CIM7_9STRA</name>
<evidence type="ECO:0000313" key="4">
    <source>
        <dbReference type="Proteomes" id="UP000664859"/>
    </source>
</evidence>
<dbReference type="EC" id="3.1.-.-" evidence="1"/>
<comment type="function">
    <text evidence="1">Key enzyme involved in DNA replication and DNA repair. Involved in Okazaki fragments processing by cleaving long flaps that escape FEN1: flaps that are longer than 27 nucleotides are coated by replication protein A complex (RPA), leading to recruit DNA2 which cleaves the flap until it is too short to bind RPA and becomes a substrate for FEN1. Also involved in 5'-end resection of DNA during double-strand break (DSB) repair by mediating the cleavage of 5'-ssDNA.</text>
</comment>
<comment type="similarity">
    <text evidence="1">Belongs to the DNA2/NAM7 helicase family.</text>
</comment>
<organism evidence="3 4">
    <name type="scientific">Tribonema minus</name>
    <dbReference type="NCBI Taxonomy" id="303371"/>
    <lineage>
        <taxon>Eukaryota</taxon>
        <taxon>Sar</taxon>
        <taxon>Stramenopiles</taxon>
        <taxon>Ochrophyta</taxon>
        <taxon>PX clade</taxon>
        <taxon>Xanthophyceae</taxon>
        <taxon>Tribonematales</taxon>
        <taxon>Tribonemataceae</taxon>
        <taxon>Tribonema</taxon>
    </lineage>
</organism>
<dbReference type="GO" id="GO:0046872">
    <property type="term" value="F:metal ion binding"/>
    <property type="evidence" value="ECO:0007669"/>
    <property type="project" value="UniProtKB-UniRule"/>
</dbReference>
<dbReference type="GO" id="GO:0006281">
    <property type="term" value="P:DNA repair"/>
    <property type="evidence" value="ECO:0007669"/>
    <property type="project" value="UniProtKB-KW"/>
</dbReference>
<dbReference type="Pfam" id="PF13087">
    <property type="entry name" value="AAA_12"/>
    <property type="match status" value="1"/>
</dbReference>
<dbReference type="InterPro" id="IPR041679">
    <property type="entry name" value="DNA2/NAM7-like_C"/>
</dbReference>
<keyword evidence="1" id="KW-0408">Iron</keyword>
<comment type="caution">
    <text evidence="3">The sequence shown here is derived from an EMBL/GenBank/DDBJ whole genome shotgun (WGS) entry which is preliminary data.</text>
</comment>
<keyword evidence="1" id="KW-0547">Nucleotide-binding</keyword>
<keyword evidence="1" id="KW-0378">Hydrolase</keyword>
<accession>A0A836CIM7</accession>
<dbReference type="GO" id="GO:0005634">
    <property type="term" value="C:nucleus"/>
    <property type="evidence" value="ECO:0007669"/>
    <property type="project" value="UniProtKB-SubCell"/>
</dbReference>
<feature type="domain" description="DNA2/NAM7 helicase-like C-terminal" evidence="2">
    <location>
        <begin position="2"/>
        <end position="106"/>
    </location>
</feature>
<keyword evidence="1" id="KW-0227">DNA damage</keyword>
<keyword evidence="4" id="KW-1185">Reference proteome</keyword>
<dbReference type="InterPro" id="IPR045055">
    <property type="entry name" value="DNA2/NAM7-like"/>
</dbReference>
<keyword evidence="1" id="KW-0238">DNA-binding</keyword>
<evidence type="ECO:0000256" key="1">
    <source>
        <dbReference type="RuleBase" id="RU367041"/>
    </source>
</evidence>
<keyword evidence="1" id="KW-0235">DNA replication</keyword>
<keyword evidence="1" id="KW-0004">4Fe-4S</keyword>
<protein>
    <recommendedName>
        <fullName evidence="1">DNA replication ATP-dependent helicase/nuclease</fullName>
        <ecNumber evidence="1">3.1.-.-</ecNumber>
        <ecNumber evidence="1">3.6.4.12</ecNumber>
    </recommendedName>
</protein>
<dbReference type="GO" id="GO:0017116">
    <property type="term" value="F:single-stranded DNA helicase activity"/>
    <property type="evidence" value="ECO:0007669"/>
    <property type="project" value="UniProtKB-UniRule"/>
</dbReference>